<dbReference type="EMBL" id="VSSQ01099242">
    <property type="protein sequence ID" value="MPN41900.1"/>
    <property type="molecule type" value="Genomic_DNA"/>
</dbReference>
<dbReference type="AlphaFoldDB" id="A0A645HSS2"/>
<protein>
    <submittedName>
        <fullName evidence="1">Uncharacterized protein</fullName>
    </submittedName>
</protein>
<gene>
    <name evidence="1" type="ORF">SDC9_189455</name>
</gene>
<comment type="caution">
    <text evidence="1">The sequence shown here is derived from an EMBL/GenBank/DDBJ whole genome shotgun (WGS) entry which is preliminary data.</text>
</comment>
<sequence>MKRVDRTADLSQPVMQMAHRTLTVTENHHALELKFVDYLEDILDTAVTRRNQSELLYFRPVVTLGGYRNLYGVMLILPRDIHDVP</sequence>
<accession>A0A645HSS2</accession>
<proteinExistence type="predicted"/>
<organism evidence="1">
    <name type="scientific">bioreactor metagenome</name>
    <dbReference type="NCBI Taxonomy" id="1076179"/>
    <lineage>
        <taxon>unclassified sequences</taxon>
        <taxon>metagenomes</taxon>
        <taxon>ecological metagenomes</taxon>
    </lineage>
</organism>
<reference evidence="1" key="1">
    <citation type="submission" date="2019-08" db="EMBL/GenBank/DDBJ databases">
        <authorList>
            <person name="Kucharzyk K."/>
            <person name="Murdoch R.W."/>
            <person name="Higgins S."/>
            <person name="Loffler F."/>
        </authorList>
    </citation>
    <scope>NUCLEOTIDE SEQUENCE</scope>
</reference>
<name>A0A645HSS2_9ZZZZ</name>
<evidence type="ECO:0000313" key="1">
    <source>
        <dbReference type="EMBL" id="MPN41900.1"/>
    </source>
</evidence>